<organism evidence="2 3">
    <name type="scientific">Pseudonocardia ammonioxydans</name>
    <dbReference type="NCBI Taxonomy" id="260086"/>
    <lineage>
        <taxon>Bacteria</taxon>
        <taxon>Bacillati</taxon>
        <taxon>Actinomycetota</taxon>
        <taxon>Actinomycetes</taxon>
        <taxon>Pseudonocardiales</taxon>
        <taxon>Pseudonocardiaceae</taxon>
        <taxon>Pseudonocardia</taxon>
    </lineage>
</organism>
<evidence type="ECO:0000313" key="3">
    <source>
        <dbReference type="Proteomes" id="UP000199614"/>
    </source>
</evidence>
<feature type="transmembrane region" description="Helical" evidence="1">
    <location>
        <begin position="80"/>
        <end position="98"/>
    </location>
</feature>
<dbReference type="STRING" id="260086.SAMN05216207_107912"/>
<keyword evidence="1" id="KW-0472">Membrane</keyword>
<evidence type="ECO:0008006" key="4">
    <source>
        <dbReference type="Google" id="ProtNLM"/>
    </source>
</evidence>
<gene>
    <name evidence="2" type="ORF">SAMN05216207_107912</name>
</gene>
<feature type="transmembrane region" description="Helical" evidence="1">
    <location>
        <begin position="56"/>
        <end position="74"/>
    </location>
</feature>
<keyword evidence="3" id="KW-1185">Reference proteome</keyword>
<name>A0A1I5HXV2_PSUAM</name>
<dbReference type="OrthoDB" id="9947991at2"/>
<evidence type="ECO:0000313" key="2">
    <source>
        <dbReference type="EMBL" id="SFO53142.1"/>
    </source>
</evidence>
<dbReference type="AlphaFoldDB" id="A0A1I5HXV2"/>
<sequence>MLSEREIRRLQEMEQQLRTSDPRLVRRFAVLHAVCPRPRRAGGPDIPRSVHGPGPVPTALLGLALVVLLIGALAVSVPVVIGGVVLAALGLGIAATAGPPGRPGFA</sequence>
<dbReference type="InterPro" id="IPR021401">
    <property type="entry name" value="DUF3040"/>
</dbReference>
<keyword evidence="1" id="KW-0812">Transmembrane</keyword>
<dbReference type="RefSeq" id="WP_143105666.1">
    <property type="nucleotide sequence ID" value="NZ_FOUY01000079.1"/>
</dbReference>
<protein>
    <recommendedName>
        <fullName evidence="4">DUF3040 domain-containing protein</fullName>
    </recommendedName>
</protein>
<keyword evidence="1" id="KW-1133">Transmembrane helix</keyword>
<evidence type="ECO:0000256" key="1">
    <source>
        <dbReference type="SAM" id="Phobius"/>
    </source>
</evidence>
<dbReference type="Pfam" id="PF11239">
    <property type="entry name" value="DUF3040"/>
    <property type="match status" value="1"/>
</dbReference>
<dbReference type="EMBL" id="FOUY01000079">
    <property type="protein sequence ID" value="SFO53142.1"/>
    <property type="molecule type" value="Genomic_DNA"/>
</dbReference>
<reference evidence="2 3" key="1">
    <citation type="submission" date="2016-10" db="EMBL/GenBank/DDBJ databases">
        <authorList>
            <person name="de Groot N.N."/>
        </authorList>
    </citation>
    <scope>NUCLEOTIDE SEQUENCE [LARGE SCALE GENOMIC DNA]</scope>
    <source>
        <strain evidence="2 3">CGMCC 4.1877</strain>
    </source>
</reference>
<proteinExistence type="predicted"/>
<dbReference type="Proteomes" id="UP000199614">
    <property type="component" value="Unassembled WGS sequence"/>
</dbReference>
<accession>A0A1I5HXV2</accession>